<evidence type="ECO:0000313" key="1">
    <source>
        <dbReference type="EMBL" id="SHF69905.1"/>
    </source>
</evidence>
<dbReference type="Proteomes" id="UP000184436">
    <property type="component" value="Unassembled WGS sequence"/>
</dbReference>
<dbReference type="Gene3D" id="3.90.550.10">
    <property type="entry name" value="Spore Coat Polysaccharide Biosynthesis Protein SpsA, Chain A"/>
    <property type="match status" value="1"/>
</dbReference>
<dbReference type="EMBL" id="FQVD01000030">
    <property type="protein sequence ID" value="SHF69905.1"/>
    <property type="molecule type" value="Genomic_DNA"/>
</dbReference>
<dbReference type="SUPFAM" id="SSF53448">
    <property type="entry name" value="Nucleotide-diphospho-sugar transferases"/>
    <property type="match status" value="1"/>
</dbReference>
<proteinExistence type="predicted"/>
<name>A0A1M5DSJ3_9BACE</name>
<gene>
    <name evidence="1" type="ORF">SAMN05444349_13060</name>
</gene>
<reference evidence="1 2" key="1">
    <citation type="submission" date="2016-11" db="EMBL/GenBank/DDBJ databases">
        <authorList>
            <person name="Jaros S."/>
            <person name="Januszkiewicz K."/>
            <person name="Wedrychowicz H."/>
        </authorList>
    </citation>
    <scope>NUCLEOTIDE SEQUENCE [LARGE SCALE GENOMIC DNA]</scope>
    <source>
        <strain evidence="1 2">DSM 26883</strain>
    </source>
</reference>
<sequence>MKKRYDIVFVVLVYRNTQDLEEFFIHLACKNAKTIVVESFYNNSCTQDFKAIAKKYNADFVPVPNKGYGAGNNRGCEYAMEHYEFDYLVISNADIIIKRLDLKVLRQYNNSIIAPKIINLKGKNQNPSSPFNPTRLSGRFALWIYNGNHTRLIWIYFALSRLKKILFYCTSWINRSIFSAHGAFVIIPKQVLMSLYPLYNEEMFLFNEEEHLGKLALSRGIKTYYEPKVEIVHKEDGSMKIASVNEFESLKQSYNVYFNCWIKNR</sequence>
<evidence type="ECO:0000313" key="2">
    <source>
        <dbReference type="Proteomes" id="UP000184436"/>
    </source>
</evidence>
<keyword evidence="1" id="KW-0808">Transferase</keyword>
<organism evidence="1 2">
    <name type="scientific">Bacteroides faecichinchillae</name>
    <dbReference type="NCBI Taxonomy" id="871325"/>
    <lineage>
        <taxon>Bacteria</taxon>
        <taxon>Pseudomonadati</taxon>
        <taxon>Bacteroidota</taxon>
        <taxon>Bacteroidia</taxon>
        <taxon>Bacteroidales</taxon>
        <taxon>Bacteroidaceae</taxon>
        <taxon>Bacteroides</taxon>
    </lineage>
</organism>
<dbReference type="STRING" id="871325.SAMN05444349_13060"/>
<dbReference type="InterPro" id="IPR029044">
    <property type="entry name" value="Nucleotide-diphossugar_trans"/>
</dbReference>
<dbReference type="AlphaFoldDB" id="A0A1M5DSJ3"/>
<keyword evidence="2" id="KW-1185">Reference proteome</keyword>
<dbReference type="GO" id="GO:0016740">
    <property type="term" value="F:transferase activity"/>
    <property type="evidence" value="ECO:0007669"/>
    <property type="project" value="UniProtKB-KW"/>
</dbReference>
<accession>A0A1M5DSJ3</accession>
<dbReference type="RefSeq" id="WP_025075644.1">
    <property type="nucleotide sequence ID" value="NZ_FQVD01000030.1"/>
</dbReference>
<protein>
    <submittedName>
        <fullName evidence="1">Glycosyltransferase, GT2 family</fullName>
    </submittedName>
</protein>
<dbReference type="OrthoDB" id="9771846at2"/>